<dbReference type="Gene3D" id="3.30.420.40">
    <property type="match status" value="2"/>
</dbReference>
<dbReference type="InterPro" id="IPR002731">
    <property type="entry name" value="ATPase_BadF"/>
</dbReference>
<reference evidence="3" key="1">
    <citation type="submission" date="2016-10" db="EMBL/GenBank/DDBJ databases">
        <authorList>
            <person name="Varghese N."/>
            <person name="Submissions S."/>
        </authorList>
    </citation>
    <scope>NUCLEOTIDE SEQUENCE [LARGE SCALE GENOMIC DNA]</scope>
    <source>
        <strain evidence="3">BL9</strain>
    </source>
</reference>
<dbReference type="PANTHER" id="PTHR43190">
    <property type="entry name" value="N-ACETYL-D-GLUCOSAMINE KINASE"/>
    <property type="match status" value="1"/>
</dbReference>
<dbReference type="AlphaFoldDB" id="A0A1G5H8N9"/>
<dbReference type="CDD" id="cd24007">
    <property type="entry name" value="ASKHA_NBD_eukNAGK-like"/>
    <property type="match status" value="1"/>
</dbReference>
<dbReference type="SUPFAM" id="SSF53067">
    <property type="entry name" value="Actin-like ATPase domain"/>
    <property type="match status" value="2"/>
</dbReference>
<gene>
    <name evidence="2" type="ORF">SAMN05720606_106278</name>
</gene>
<proteinExistence type="predicted"/>
<dbReference type="InterPro" id="IPR043129">
    <property type="entry name" value="ATPase_NBD"/>
</dbReference>
<dbReference type="EMBL" id="FMVM01000006">
    <property type="protein sequence ID" value="SCY60255.1"/>
    <property type="molecule type" value="Genomic_DNA"/>
</dbReference>
<evidence type="ECO:0000313" key="2">
    <source>
        <dbReference type="EMBL" id="SCY60255.1"/>
    </source>
</evidence>
<sequence length="323" mass="34831">MRVYVGIDGGGTKTDAAIISESGDILATARGGATNPHSVPPHEAIKELFHLLDVLFSSDVDFSSSCESICLGMSGIAEDQERQWITAHVNDYMKSKKNKADSIHVNCTIHVVTEGEIALMASLGQPHGLLAISGTGSIIYGITPARKVNRAGGWGHLLGDEGSGYRIGQRTLQSVMKSHDGVLPTTILTSLVLQELQVKHPPELKYVVYQADWNKSSMASIARLTIEAAAGGDEVARFLLMDEAQQLADTAKVLIRQHVSFATAPMALSGSIFRYSSLFRNTFLQHLTEVHDQQQVVCSENAPVPAVGAAQLARLQCHLDKSF</sequence>
<dbReference type="STRING" id="582692.SAMN05720606_106278"/>
<accession>A0A1G5H8N9</accession>
<evidence type="ECO:0000259" key="1">
    <source>
        <dbReference type="Pfam" id="PF01869"/>
    </source>
</evidence>
<name>A0A1G5H8N9_9BACL</name>
<dbReference type="InterPro" id="IPR052519">
    <property type="entry name" value="Euk-type_GlcNAc_Kinase"/>
</dbReference>
<evidence type="ECO:0000313" key="3">
    <source>
        <dbReference type="Proteomes" id="UP000198538"/>
    </source>
</evidence>
<keyword evidence="3" id="KW-1185">Reference proteome</keyword>
<dbReference type="RefSeq" id="WP_090918987.1">
    <property type="nucleotide sequence ID" value="NZ_FMVM01000006.1"/>
</dbReference>
<protein>
    <submittedName>
        <fullName evidence="2">BadF-type ATPase</fullName>
    </submittedName>
</protein>
<dbReference type="Proteomes" id="UP000198538">
    <property type="component" value="Unassembled WGS sequence"/>
</dbReference>
<dbReference type="PANTHER" id="PTHR43190:SF3">
    <property type="entry name" value="N-ACETYL-D-GLUCOSAMINE KINASE"/>
    <property type="match status" value="1"/>
</dbReference>
<dbReference type="Pfam" id="PF01869">
    <property type="entry name" value="BcrAD_BadFG"/>
    <property type="match status" value="1"/>
</dbReference>
<feature type="domain" description="ATPase BadF/BadG/BcrA/BcrD type" evidence="1">
    <location>
        <begin position="5"/>
        <end position="313"/>
    </location>
</feature>
<organism evidence="2 3">
    <name type="scientific">Paenibacillus polysaccharolyticus</name>
    <dbReference type="NCBI Taxonomy" id="582692"/>
    <lineage>
        <taxon>Bacteria</taxon>
        <taxon>Bacillati</taxon>
        <taxon>Bacillota</taxon>
        <taxon>Bacilli</taxon>
        <taxon>Bacillales</taxon>
        <taxon>Paenibacillaceae</taxon>
        <taxon>Paenibacillus</taxon>
    </lineage>
</organism>